<keyword evidence="4" id="KW-1185">Reference proteome</keyword>
<dbReference type="Proteomes" id="UP001604043">
    <property type="component" value="Unassembled WGS sequence"/>
</dbReference>
<sequence>MKLVTFVRKPSADQHLGVVLDDAVFDLTATGKPEFESMLSLIRAGAVDAAKALAEAARGAGSGGPGLVPLEDVTLLAPIPRPAKNIFCVGRNYIDHVTEGYKARGLDLKLPEFPQFFSKPPTTVIATGDTIPLHEGITNLLDYEIELAIVIGRDGRDIPAADWRKYVFGYTVLNDITGRDLQRRHDQWFKGKGLDGSCPIGPCIVTDDAIADPQKLDLWLEVNGERRQAANTSQMIFDLPRIIEDLSRGMTLEAGDIIATGTPSGVGYAMTPPHPLQRGDLVTCHIEGIGTLQNRIG</sequence>
<name>A0ABW6ZA59_9HYPH</name>
<dbReference type="RefSeq" id="WP_394006968.1">
    <property type="nucleotide sequence ID" value="NZ_JBAFUR010000001.1"/>
</dbReference>
<feature type="domain" description="Fumarylacetoacetase-like C-terminal" evidence="2">
    <location>
        <begin position="86"/>
        <end position="296"/>
    </location>
</feature>
<keyword evidence="3" id="KW-0378">Hydrolase</keyword>
<keyword evidence="1" id="KW-0479">Metal-binding</keyword>
<dbReference type="InterPro" id="IPR036663">
    <property type="entry name" value="Fumarylacetoacetase_C_sf"/>
</dbReference>
<dbReference type="InterPro" id="IPR011234">
    <property type="entry name" value="Fumarylacetoacetase-like_C"/>
</dbReference>
<dbReference type="PANTHER" id="PTHR11820:SF7">
    <property type="entry name" value="ACYLPYRUVASE FAHD1, MITOCHONDRIAL"/>
    <property type="match status" value="1"/>
</dbReference>
<dbReference type="EMBL" id="JBAFUR010000001">
    <property type="protein sequence ID" value="MFG1250646.1"/>
    <property type="molecule type" value="Genomic_DNA"/>
</dbReference>
<comment type="caution">
    <text evidence="3">The sequence shown here is derived from an EMBL/GenBank/DDBJ whole genome shotgun (WGS) entry which is preliminary data.</text>
</comment>
<dbReference type="PANTHER" id="PTHR11820">
    <property type="entry name" value="ACYLPYRUVASE"/>
    <property type="match status" value="1"/>
</dbReference>
<dbReference type="GO" id="GO:0016787">
    <property type="term" value="F:hydrolase activity"/>
    <property type="evidence" value="ECO:0007669"/>
    <property type="project" value="UniProtKB-KW"/>
</dbReference>
<organism evidence="3 4">
    <name type="scientific">Xanthobacter aminoxidans</name>
    <dbReference type="NCBI Taxonomy" id="186280"/>
    <lineage>
        <taxon>Bacteria</taxon>
        <taxon>Pseudomonadati</taxon>
        <taxon>Pseudomonadota</taxon>
        <taxon>Alphaproteobacteria</taxon>
        <taxon>Hyphomicrobiales</taxon>
        <taxon>Xanthobacteraceae</taxon>
        <taxon>Xanthobacter</taxon>
    </lineage>
</organism>
<evidence type="ECO:0000259" key="2">
    <source>
        <dbReference type="Pfam" id="PF01557"/>
    </source>
</evidence>
<proteinExistence type="predicted"/>
<reference evidence="3 4" key="1">
    <citation type="submission" date="2024-02" db="EMBL/GenBank/DDBJ databases">
        <title>Expansion and revision of Xanthobacter and proposal of Roseixanthobacter gen. nov.</title>
        <authorList>
            <person name="Soltysiak M.P.M."/>
            <person name="Jalihal A."/>
            <person name="Ory A."/>
            <person name="Chrisophersen C."/>
            <person name="Lee A.D."/>
            <person name="Boulton J."/>
            <person name="Springer M."/>
        </authorList>
    </citation>
    <scope>NUCLEOTIDE SEQUENCE [LARGE SCALE GENOMIC DNA]</scope>
    <source>
        <strain evidence="3 4">CB5</strain>
    </source>
</reference>
<evidence type="ECO:0000256" key="1">
    <source>
        <dbReference type="ARBA" id="ARBA00022723"/>
    </source>
</evidence>
<protein>
    <submittedName>
        <fullName evidence="3">Fumarylacetoacetate hydrolase family protein</fullName>
    </submittedName>
</protein>
<dbReference type="Gene3D" id="3.90.850.10">
    <property type="entry name" value="Fumarylacetoacetase-like, C-terminal domain"/>
    <property type="match status" value="1"/>
</dbReference>
<evidence type="ECO:0000313" key="4">
    <source>
        <dbReference type="Proteomes" id="UP001604043"/>
    </source>
</evidence>
<accession>A0ABW6ZA59</accession>
<dbReference type="SUPFAM" id="SSF56529">
    <property type="entry name" value="FAH"/>
    <property type="match status" value="1"/>
</dbReference>
<gene>
    <name evidence="3" type="ORF">V5F30_00410</name>
</gene>
<evidence type="ECO:0000313" key="3">
    <source>
        <dbReference type="EMBL" id="MFG1250646.1"/>
    </source>
</evidence>
<dbReference type="Pfam" id="PF01557">
    <property type="entry name" value="FAA_hydrolase"/>
    <property type="match status" value="1"/>
</dbReference>